<keyword evidence="2" id="KW-1185">Reference proteome</keyword>
<gene>
    <name evidence="1" type="ORF">BKA03_000398</name>
</gene>
<comment type="caution">
    <text evidence="1">The sequence shown here is derived from an EMBL/GenBank/DDBJ whole genome shotgun (WGS) entry which is preliminary data.</text>
</comment>
<dbReference type="GO" id="GO:0000428">
    <property type="term" value="C:DNA-directed RNA polymerase complex"/>
    <property type="evidence" value="ECO:0007669"/>
    <property type="project" value="UniProtKB-KW"/>
</dbReference>
<organism evidence="1 2">
    <name type="scientific">Demequina lutea</name>
    <dbReference type="NCBI Taxonomy" id="431489"/>
    <lineage>
        <taxon>Bacteria</taxon>
        <taxon>Bacillati</taxon>
        <taxon>Actinomycetota</taxon>
        <taxon>Actinomycetes</taxon>
        <taxon>Micrococcales</taxon>
        <taxon>Demequinaceae</taxon>
        <taxon>Demequina</taxon>
    </lineage>
</organism>
<reference evidence="1 2" key="1">
    <citation type="submission" date="2020-07" db="EMBL/GenBank/DDBJ databases">
        <title>Sequencing the genomes of 1000 actinobacteria strains.</title>
        <authorList>
            <person name="Klenk H.-P."/>
        </authorList>
    </citation>
    <scope>NUCLEOTIDE SEQUENCE [LARGE SCALE GENOMIC DNA]</scope>
    <source>
        <strain evidence="1 2">DSM 19970</strain>
    </source>
</reference>
<keyword evidence="1" id="KW-0804">Transcription</keyword>
<name>A0A7Y9Z7P6_9MICO</name>
<dbReference type="InterPro" id="IPR013324">
    <property type="entry name" value="RNA_pol_sigma_r3/r4-like"/>
</dbReference>
<dbReference type="Proteomes" id="UP000547973">
    <property type="component" value="Unassembled WGS sequence"/>
</dbReference>
<evidence type="ECO:0000313" key="1">
    <source>
        <dbReference type="EMBL" id="NYI40279.1"/>
    </source>
</evidence>
<dbReference type="RefSeq" id="WP_062074743.1">
    <property type="nucleotide sequence ID" value="NZ_BBRC01000004.1"/>
</dbReference>
<sequence length="183" mass="19888">MLTWLTAWVRLIADNDAAVEVANHAVTRVASRRKRLRGTDLKLAAHHEAAQLLAQGVAAVPYKHAQHSPPKAAIVEVASEAYVPGPARDATLRRKEERDPREQTTVGRLEMALEKLTPYERLACVSYFLDGASTDAVASLLEVSRERAVEILEGAAPTIARAVGDDEIPDFSAATDEVEVLTL</sequence>
<accession>A0A7Y9Z7P6</accession>
<keyword evidence="1" id="KW-0240">DNA-directed RNA polymerase</keyword>
<dbReference type="SUPFAM" id="SSF88659">
    <property type="entry name" value="Sigma3 and sigma4 domains of RNA polymerase sigma factors"/>
    <property type="match status" value="1"/>
</dbReference>
<protein>
    <submittedName>
        <fullName evidence="1">DNA-directed RNA polymerase specialized sigma24 family protein</fullName>
    </submittedName>
</protein>
<proteinExistence type="predicted"/>
<evidence type="ECO:0000313" key="2">
    <source>
        <dbReference type="Proteomes" id="UP000547973"/>
    </source>
</evidence>
<dbReference type="EMBL" id="JACBZO010000001">
    <property type="protein sequence ID" value="NYI40279.1"/>
    <property type="molecule type" value="Genomic_DNA"/>
</dbReference>
<dbReference type="AlphaFoldDB" id="A0A7Y9Z7P6"/>